<comment type="function">
    <text evidence="16">DNA polymerase II participates in chromosomal DNA replication.</text>
</comment>
<dbReference type="InterPro" id="IPR029703">
    <property type="entry name" value="POL2"/>
</dbReference>
<dbReference type="PANTHER" id="PTHR10670">
    <property type="entry name" value="DNA POLYMERASE EPSILON CATALYTIC SUBUNIT A"/>
    <property type="match status" value="1"/>
</dbReference>
<reference evidence="19 20" key="1">
    <citation type="submission" date="2024-03" db="EMBL/GenBank/DDBJ databases">
        <title>Genome-scale model development and genomic sequencing of the oleaginous clade Lipomyces.</title>
        <authorList>
            <consortium name="Lawrence Berkeley National Laboratory"/>
            <person name="Czajka J.J."/>
            <person name="Han Y."/>
            <person name="Kim J."/>
            <person name="Mondo S.J."/>
            <person name="Hofstad B.A."/>
            <person name="Robles A."/>
            <person name="Haridas S."/>
            <person name="Riley R."/>
            <person name="LaButti K."/>
            <person name="Pangilinan J."/>
            <person name="Andreopoulos W."/>
            <person name="Lipzen A."/>
            <person name="Yan J."/>
            <person name="Wang M."/>
            <person name="Ng V."/>
            <person name="Grigoriev I.V."/>
            <person name="Spatafora J.W."/>
            <person name="Magnuson J.K."/>
            <person name="Baker S.E."/>
            <person name="Pomraning K.R."/>
        </authorList>
    </citation>
    <scope>NUCLEOTIDE SEQUENCE [LARGE SCALE GENOMIC DNA]</scope>
    <source>
        <strain evidence="19 20">Phaff 52-87</strain>
    </source>
</reference>
<keyword evidence="5 16" id="KW-0548">Nucleotidyltransferase</keyword>
<comment type="subcellular location">
    <subcellularLocation>
        <location evidence="1 16">Nucleus</location>
    </subcellularLocation>
</comment>
<dbReference type="InterPro" id="IPR042087">
    <property type="entry name" value="DNA_pol_B_thumb"/>
</dbReference>
<evidence type="ECO:0000256" key="8">
    <source>
        <dbReference type="ARBA" id="ARBA00022771"/>
    </source>
</evidence>
<dbReference type="Gene3D" id="3.30.420.10">
    <property type="entry name" value="Ribonuclease H-like superfamily/Ribonuclease H"/>
    <property type="match status" value="1"/>
</dbReference>
<feature type="region of interest" description="Disordered" evidence="17">
    <location>
        <begin position="1"/>
        <end position="45"/>
    </location>
</feature>
<keyword evidence="9 16" id="KW-0862">Zinc</keyword>
<keyword evidence="4 16" id="KW-0808">Transferase</keyword>
<sequence>MSFAKRRPDSRPSNTRYASSSGRGGSRFSSNTRVGGKGNNGGFSSQSSQMYFGQSALPTDATSTMESFDALKLEAEIDRKMGFDLYDMGPPKVGWLINMHSTSVQEGEDTEGAAAVNYYFLGEDGENFKAVLRFDPYFLIGCKGGRETDVEEYVRRKYEGLVKTTQRVVKEDLSMPNHIAGYKRTFVKIVFANVKNLLNVRRELLPLAEKNRKMLDAMDVYADTMTGGMELDNEFTELSTQTKPSKEVDVTDFITEVREYDVPYHVRTAIDEDIRIGKWYTVEAVHGEIKITEMPERLTRPDPIVLAFDIETTKLPLKFPDVQIDKIMMISYMIDGMGFLITNREIVSEDIDDFEYTPKPEYEGIFTIFNEKDEKALLERFFSHIQDARPTVIVTYNGDFFDWPFVEGRAKVHGIDMYREIGFQKDSEDEYKSSYCCHMDAFRWVKRDSYLPQGSQGLKAVTTAKMGYDPKELDPELMTRYASEHPQILSEYSVSDAVATYYLYMKYVHPFIFSLCNIIPLNPDEVLRKGTGTLCEMLLMVQAYQGNIVLPNKHKEADERFYEGHLLESETYVGGHVESLEAGVFRSDIPTNFDVDPKTIDRLLDELDDALKFTIEVESKKKLEDVTNYDEIREQIASKLQELKETHKRKECPLIYHLDVSSMYPNIMITNRLQPDSMVTEADCATCDFNRPGKNCDRRLPWSWRGEFFPAKKDEYNMIRRTLQGEKFPGRYPNQPPRAFADLPMSEQNALVKKRLSDYSRKVYHKIKETKTIEKEAIICQRENPFYADTVRDFRDRRYEYKNQQKLWKRNLEKVDRGDAFAREEAKKMVILYDSLQLAHKVILNSFYGYVMRKGSRWYSMEMAGVTCLTGATIIQMARALVEKIGRPLELDTDGIWCILPKSFPENFLFKLKDGGKVFMSYPCAMLNHLVHDKFTNNQYQTLVDPEKFKYEVKSENSIFFEVDGPYRAMILPTSKEEDKNLKKRYAVFNDDGSLAELKGFEVKRRGELRLIKIFQSQIFKVFLDGSSLEECYASVAKVSDRWLDVLDSKGVTLADDELIDLICENRSMSRALEDYGSQKSTSISTAKRLAEFLGEQMVKDKGLNCKYIISEKPKSAPVTERAIPVAIFSAEESIKSHFLRRWLKDPSLTEFDPRDLIDWGYYRERLASVIQKIITIPAALQKVPNPVPRVEHPDWLHKRIQRLQSGKQTSLDVFKTKPLEDVTNKAPLQPICDLEDLTLVTATSAAAVSAATKARGSVAKVVSKRKQNQVNAKNEDDTEALFASLPLVQPDINTDYVGWLGYMKKKWKIQRQARERRKHLFGDSTVSHRANAGEVTSFLKNQAEKRYGKEWQILQITESETPGVLKCWVMITGRIQSVTIKVDRKVYVDFKDDDFPDLKVTDMTVEKVNRTLPNGSSSPRLFRLTMKDEFYAAECQKVTSIFTHQSVAGVYEGHIDNATRFVLDFGNSCQINMEKKGVLGKGLEFGFEVSSLVKCPANQEYLNSVALRVVFLYHVVSGDRQIFAIFSSFDEQADIFVYESSSRQQQPFPNLETVYKTQFDEMASRLQTQSAAFKPPETLKFNVDQHSSLKRTKRAVSARLLKLYSDSSNQAVLALMSPHARAIERDFAVVREMPVLRFAPSQADLSLPPLGWQLPLARRIVLHFLGLGGRIAKMTEMARYANIPLGNLKPDDTRLVIDVQYARKLQEAGVILWWSPTPFPDLGGREKDQSLLITENLEMPVINNASSYEDVCIDISVQNLVINTVLTSALINEMEGTDNSSTGAAGDGASLSFMENASSAPAIAVLRDLVKQWWEEALAQDKHADEMVNNFVLWVSSAESHLFDPVLQYHVRNLSRKAFLQLLAEFRRVGSQVVHAQQDKLVIKTSKAVVGNAYSYAQYVVKSICAKPLFNFLELKITQYWDYLLWMDDVNYGGFACTEIANESALQTYSLVMNWHIKSFLPEMLQNEFSVWVEDFLELMHTAKTNEFNPSVSSGTPRATQLRGIGRGDDEFFAKGTMLSLQKQLKKRMTHLLRRQIDATASEDEVASAIYKFPTLPGSHLKLTNPTLELVKSLCAVFSLVRELNLEVRVVRRDLLALFEVKEFSDAGVFKNPSTSLKLSQICTSCSLESELDFCRDEKLMPLDLDSSSGTEQQQQRNISWRCKHCARDFNRLAIEERMISDVMSVVTSYQTQDLRCSKCKQIKEDNLSEYCVCSGEWELSMSPEEIRKRLNVYRKVAEFYGLRMLDSLMRTIVT</sequence>
<evidence type="ECO:0000259" key="18">
    <source>
        <dbReference type="SMART" id="SM01159"/>
    </source>
</evidence>
<keyword evidence="10 16" id="KW-0239">DNA-directed DNA polymerase</keyword>
<dbReference type="Pfam" id="PF22912">
    <property type="entry name" value="zf-DPOE"/>
    <property type="match status" value="1"/>
</dbReference>
<gene>
    <name evidence="19" type="ORF">BZA70DRAFT_86937</name>
</gene>
<keyword evidence="13 16" id="KW-0238">DNA-binding</keyword>
<evidence type="ECO:0000256" key="6">
    <source>
        <dbReference type="ARBA" id="ARBA00022705"/>
    </source>
</evidence>
<dbReference type="CDD" id="cd05779">
    <property type="entry name" value="DNA_polB_epsilon_exo"/>
    <property type="match status" value="1"/>
</dbReference>
<evidence type="ECO:0000256" key="7">
    <source>
        <dbReference type="ARBA" id="ARBA00022723"/>
    </source>
</evidence>
<dbReference type="Proteomes" id="UP001498771">
    <property type="component" value="Unassembled WGS sequence"/>
</dbReference>
<dbReference type="InterPro" id="IPR054475">
    <property type="entry name" value="Znf-DPOE"/>
</dbReference>
<evidence type="ECO:0000256" key="11">
    <source>
        <dbReference type="ARBA" id="ARBA00023004"/>
    </source>
</evidence>
<dbReference type="Pfam" id="PF08490">
    <property type="entry name" value="DUF1744"/>
    <property type="match status" value="1"/>
</dbReference>
<comment type="catalytic activity">
    <reaction evidence="15 16">
        <text>DNA(n) + a 2'-deoxyribonucleoside 5'-triphosphate = DNA(n+1) + diphosphate</text>
        <dbReference type="Rhea" id="RHEA:22508"/>
        <dbReference type="Rhea" id="RHEA-COMP:17339"/>
        <dbReference type="Rhea" id="RHEA-COMP:17340"/>
        <dbReference type="ChEBI" id="CHEBI:33019"/>
        <dbReference type="ChEBI" id="CHEBI:61560"/>
        <dbReference type="ChEBI" id="CHEBI:173112"/>
        <dbReference type="EC" id="2.7.7.7"/>
    </reaction>
</comment>
<evidence type="ECO:0000313" key="19">
    <source>
        <dbReference type="EMBL" id="KAK7202921.1"/>
    </source>
</evidence>
<evidence type="ECO:0000256" key="15">
    <source>
        <dbReference type="ARBA" id="ARBA00049244"/>
    </source>
</evidence>
<dbReference type="InterPro" id="IPR012337">
    <property type="entry name" value="RNaseH-like_sf"/>
</dbReference>
<dbReference type="InterPro" id="IPR036397">
    <property type="entry name" value="RNaseH_sf"/>
</dbReference>
<evidence type="ECO:0000256" key="1">
    <source>
        <dbReference type="ARBA" id="ARBA00004123"/>
    </source>
</evidence>
<dbReference type="Pfam" id="PF23250">
    <property type="entry name" value="zf_DPOE_2"/>
    <property type="match status" value="1"/>
</dbReference>
<keyword evidence="12 16" id="KW-0411">Iron-sulfur</keyword>
<dbReference type="InterPro" id="IPR043502">
    <property type="entry name" value="DNA/RNA_pol_sf"/>
</dbReference>
<keyword evidence="11 16" id="KW-0408">Iron</keyword>
<evidence type="ECO:0000256" key="4">
    <source>
        <dbReference type="ARBA" id="ARBA00022679"/>
    </source>
</evidence>
<evidence type="ECO:0000313" key="20">
    <source>
        <dbReference type="Proteomes" id="UP001498771"/>
    </source>
</evidence>
<dbReference type="Gene3D" id="3.30.342.10">
    <property type="entry name" value="DNA Polymerase, chain B, domain 1"/>
    <property type="match status" value="1"/>
</dbReference>
<feature type="compositionally biased region" description="Basic and acidic residues" evidence="17">
    <location>
        <begin position="1"/>
        <end position="10"/>
    </location>
</feature>
<dbReference type="GeneID" id="90041005"/>
<dbReference type="InterPro" id="IPR006172">
    <property type="entry name" value="DNA-dir_DNA_pol_B"/>
</dbReference>
<dbReference type="EMBL" id="JBBJBU010000014">
    <property type="protein sequence ID" value="KAK7202921.1"/>
    <property type="molecule type" value="Genomic_DNA"/>
</dbReference>
<keyword evidence="7 16" id="KW-0479">Metal-binding</keyword>
<keyword evidence="14 16" id="KW-0539">Nucleus</keyword>
<accession>A0ABR1EZA7</accession>
<dbReference type="Pfam" id="PF03104">
    <property type="entry name" value="DNA_pol_B_exo1"/>
    <property type="match status" value="1"/>
</dbReference>
<keyword evidence="8 16" id="KW-0863">Zinc-finger</keyword>
<evidence type="ECO:0000256" key="9">
    <source>
        <dbReference type="ARBA" id="ARBA00022833"/>
    </source>
</evidence>
<keyword evidence="6 16" id="KW-0235">DNA replication</keyword>
<dbReference type="InterPro" id="IPR013697">
    <property type="entry name" value="DNA_pol_e_suA_C"/>
</dbReference>
<dbReference type="Gene3D" id="3.90.1600.10">
    <property type="entry name" value="Palm domain of DNA polymerase"/>
    <property type="match status" value="1"/>
</dbReference>
<evidence type="ECO:0000256" key="17">
    <source>
        <dbReference type="SAM" id="MobiDB-lite"/>
    </source>
</evidence>
<feature type="domain" description="DNA polymerase epsilon catalytic subunit A C-terminal" evidence="18">
    <location>
        <begin position="1551"/>
        <end position="1936"/>
    </location>
</feature>
<dbReference type="SMART" id="SM00486">
    <property type="entry name" value="POLBc"/>
    <property type="match status" value="1"/>
</dbReference>
<evidence type="ECO:0000256" key="14">
    <source>
        <dbReference type="ARBA" id="ARBA00023242"/>
    </source>
</evidence>
<keyword evidence="3 16" id="KW-0004">4Fe-4S</keyword>
<evidence type="ECO:0000256" key="5">
    <source>
        <dbReference type="ARBA" id="ARBA00022695"/>
    </source>
</evidence>
<protein>
    <recommendedName>
        <fullName evidence="16">DNA polymerase epsilon catalytic subunit</fullName>
        <ecNumber evidence="16">2.7.7.7</ecNumber>
    </recommendedName>
</protein>
<comment type="similarity">
    <text evidence="2 16">Belongs to the DNA polymerase type-B family.</text>
</comment>
<dbReference type="EC" id="2.7.7.7" evidence="16"/>
<dbReference type="CDD" id="cd05535">
    <property type="entry name" value="POLBc_epsilon"/>
    <property type="match status" value="1"/>
</dbReference>
<evidence type="ECO:0000256" key="2">
    <source>
        <dbReference type="ARBA" id="ARBA00005755"/>
    </source>
</evidence>
<organism evidence="19 20">
    <name type="scientific">Myxozyma melibiosi</name>
    <dbReference type="NCBI Taxonomy" id="54550"/>
    <lineage>
        <taxon>Eukaryota</taxon>
        <taxon>Fungi</taxon>
        <taxon>Dikarya</taxon>
        <taxon>Ascomycota</taxon>
        <taxon>Saccharomycotina</taxon>
        <taxon>Lipomycetes</taxon>
        <taxon>Lipomycetales</taxon>
        <taxon>Lipomycetaceae</taxon>
        <taxon>Myxozyma</taxon>
    </lineage>
</organism>
<comment type="caution">
    <text evidence="19">The sequence shown here is derived from an EMBL/GenBank/DDBJ whole genome shotgun (WGS) entry which is preliminary data.</text>
</comment>
<dbReference type="PANTHER" id="PTHR10670:SF0">
    <property type="entry name" value="DNA POLYMERASE EPSILON CATALYTIC SUBUNIT A"/>
    <property type="match status" value="1"/>
</dbReference>
<dbReference type="SUPFAM" id="SSF53098">
    <property type="entry name" value="Ribonuclease H-like"/>
    <property type="match status" value="1"/>
</dbReference>
<dbReference type="Pfam" id="PF22634">
    <property type="entry name" value="POL2_thumb"/>
    <property type="match status" value="1"/>
</dbReference>
<proteinExistence type="inferred from homology"/>
<dbReference type="Gene3D" id="1.10.132.60">
    <property type="entry name" value="DNA polymerase family B, C-terminal domain"/>
    <property type="match status" value="1"/>
</dbReference>
<evidence type="ECO:0000256" key="10">
    <source>
        <dbReference type="ARBA" id="ARBA00022932"/>
    </source>
</evidence>
<evidence type="ECO:0000256" key="16">
    <source>
        <dbReference type="RuleBase" id="RU365029"/>
    </source>
</evidence>
<evidence type="ECO:0000256" key="3">
    <source>
        <dbReference type="ARBA" id="ARBA00022485"/>
    </source>
</evidence>
<evidence type="ECO:0000256" key="13">
    <source>
        <dbReference type="ARBA" id="ARBA00023125"/>
    </source>
</evidence>
<dbReference type="InterPro" id="IPR006133">
    <property type="entry name" value="DNA-dir_DNA_pol_B_exonuc"/>
</dbReference>
<evidence type="ECO:0000256" key="12">
    <source>
        <dbReference type="ARBA" id="ARBA00023014"/>
    </source>
</evidence>
<dbReference type="SMART" id="SM01159">
    <property type="entry name" value="DUF1744"/>
    <property type="match status" value="1"/>
</dbReference>
<dbReference type="InterPro" id="IPR023211">
    <property type="entry name" value="DNA_pol_palm_dom_sf"/>
</dbReference>
<dbReference type="SUPFAM" id="SSF56672">
    <property type="entry name" value="DNA/RNA polymerases"/>
    <property type="match status" value="1"/>
</dbReference>
<dbReference type="InterPro" id="IPR055191">
    <property type="entry name" value="POL2_thumb"/>
</dbReference>
<comment type="cofactor">
    <cofactor evidence="16">
        <name>[4Fe-4S] cluster</name>
        <dbReference type="ChEBI" id="CHEBI:49883"/>
    </cofactor>
</comment>
<name>A0ABR1EZA7_9ASCO</name>
<dbReference type="RefSeq" id="XP_064765954.1">
    <property type="nucleotide sequence ID" value="XM_064915493.1"/>
</dbReference>
<keyword evidence="20" id="KW-1185">Reference proteome</keyword>